<evidence type="ECO:0000256" key="4">
    <source>
        <dbReference type="ARBA" id="ARBA00022737"/>
    </source>
</evidence>
<keyword evidence="7" id="KW-1133">Transmembrane helix</keyword>
<dbReference type="GO" id="GO:0061061">
    <property type="term" value="P:muscle structure development"/>
    <property type="evidence" value="ECO:0007669"/>
    <property type="project" value="UniProtKB-ARBA"/>
</dbReference>
<keyword evidence="4" id="KW-0677">Repeat</keyword>
<dbReference type="SMART" id="SM00225">
    <property type="entry name" value="BTB"/>
    <property type="match status" value="1"/>
</dbReference>
<evidence type="ECO:0000256" key="1">
    <source>
        <dbReference type="ARBA" id="ARBA00004123"/>
    </source>
</evidence>
<feature type="region of interest" description="Disordered" evidence="6">
    <location>
        <begin position="225"/>
        <end position="271"/>
    </location>
</feature>
<keyword evidence="10" id="KW-1185">Reference proteome</keyword>
<dbReference type="InterPro" id="IPR000210">
    <property type="entry name" value="BTB/POZ_dom"/>
</dbReference>
<proteinExistence type="predicted"/>
<feature type="compositionally biased region" description="Polar residues" evidence="6">
    <location>
        <begin position="1"/>
        <end position="16"/>
    </location>
</feature>
<keyword evidence="3" id="KW-0479">Metal-binding</keyword>
<dbReference type="PANTHER" id="PTHR23110:SF98">
    <property type="entry name" value="PRE-LOLA-G, ISOFORM C-RELATED"/>
    <property type="match status" value="1"/>
</dbReference>
<dbReference type="InterPro" id="IPR011333">
    <property type="entry name" value="SKP1/BTB/POZ_sf"/>
</dbReference>
<keyword evidence="5" id="KW-0539">Nucleus</keyword>
<dbReference type="GO" id="GO:0005634">
    <property type="term" value="C:nucleus"/>
    <property type="evidence" value="ECO:0007669"/>
    <property type="project" value="UniProtKB-SubCell"/>
</dbReference>
<feature type="compositionally biased region" description="Basic and acidic residues" evidence="6">
    <location>
        <begin position="305"/>
        <end position="317"/>
    </location>
</feature>
<name>A0A1A9UXD4_GLOAU</name>
<comment type="subcellular location">
    <subcellularLocation>
        <location evidence="1">Nucleus</location>
    </subcellularLocation>
</comment>
<dbReference type="GO" id="GO:0030707">
    <property type="term" value="P:follicle cell of egg chamber development"/>
    <property type="evidence" value="ECO:0007669"/>
    <property type="project" value="UniProtKB-ARBA"/>
</dbReference>
<evidence type="ECO:0000256" key="5">
    <source>
        <dbReference type="ARBA" id="ARBA00023242"/>
    </source>
</evidence>
<dbReference type="AlphaFoldDB" id="A0A1A9UXD4"/>
<feature type="region of interest" description="Disordered" evidence="6">
    <location>
        <begin position="1"/>
        <end position="88"/>
    </location>
</feature>
<feature type="transmembrane region" description="Helical" evidence="7">
    <location>
        <begin position="468"/>
        <end position="486"/>
    </location>
</feature>
<sequence>MTESTQLQTTENNNTGIVKMEPLPPAVSASTASVTNPATSPSPISTAMEQQTQQQQQQQQQQEQSALQHQHQAQQIQHHLKQQQQQQQQQPQQYALKWNDYQTSMLTSFRHLRDEEDFVDVTLACDQRSFTAHKVVLSACSPYFRKLLKANPCEHPIVILRDVPADDVENLLSFMYNGEVNIGHEHLPEFLKTAHLLQIRGLADVKNANNTFSMPLSTSAKPLSNVVNNKGSNSGHNNNVNNSTNANHWDLTDNESNRNNHLTPPPQKRIKSADLFRAQHGISPERLLIEREFPVAGQHPLTRTRSRETSRDREREMRESLLGQALENSNGLQKLHGDLSSLHAQSAGEDSNSSDTEPSDRGDGPHDGTTMDSLDNQRSHTFPSAFLGLQGISGLLPGPSGMAANDFGKSKNAFNNFFVVFFLSNYYSLLFKKKNHLLIFNIHINIYIFAFCCYVLKISTGNLSLYKYIYLHIYIYIYIYTYFHIYI</sequence>
<dbReference type="InterPro" id="IPR051095">
    <property type="entry name" value="Dros_DevTransReg"/>
</dbReference>
<protein>
    <recommendedName>
        <fullName evidence="8">BTB domain-containing protein</fullName>
    </recommendedName>
</protein>
<feature type="transmembrane region" description="Helical" evidence="7">
    <location>
        <begin position="437"/>
        <end position="456"/>
    </location>
</feature>
<organism evidence="9 10">
    <name type="scientific">Glossina austeni</name>
    <name type="common">Savannah tsetse fly</name>
    <dbReference type="NCBI Taxonomy" id="7395"/>
    <lineage>
        <taxon>Eukaryota</taxon>
        <taxon>Metazoa</taxon>
        <taxon>Ecdysozoa</taxon>
        <taxon>Arthropoda</taxon>
        <taxon>Hexapoda</taxon>
        <taxon>Insecta</taxon>
        <taxon>Pterygota</taxon>
        <taxon>Neoptera</taxon>
        <taxon>Endopterygota</taxon>
        <taxon>Diptera</taxon>
        <taxon>Brachycera</taxon>
        <taxon>Muscomorpha</taxon>
        <taxon>Hippoboscoidea</taxon>
        <taxon>Glossinidae</taxon>
        <taxon>Glossina</taxon>
    </lineage>
</organism>
<reference evidence="9" key="1">
    <citation type="submission" date="2020-05" db="UniProtKB">
        <authorList>
            <consortium name="EnsemblMetazoa"/>
        </authorList>
    </citation>
    <scope>IDENTIFICATION</scope>
    <source>
        <strain evidence="9">TTRI</strain>
    </source>
</reference>
<evidence type="ECO:0000313" key="10">
    <source>
        <dbReference type="Proteomes" id="UP000078200"/>
    </source>
</evidence>
<feature type="transmembrane region" description="Helical" evidence="7">
    <location>
        <begin position="413"/>
        <end position="431"/>
    </location>
</feature>
<dbReference type="Proteomes" id="UP000078200">
    <property type="component" value="Unassembled WGS sequence"/>
</dbReference>
<feature type="compositionally biased region" description="Polar residues" evidence="6">
    <location>
        <begin position="28"/>
        <end position="49"/>
    </location>
</feature>
<feature type="domain" description="BTB" evidence="8">
    <location>
        <begin position="119"/>
        <end position="184"/>
    </location>
</feature>
<dbReference type="GO" id="GO:0048813">
    <property type="term" value="P:dendrite morphogenesis"/>
    <property type="evidence" value="ECO:0007669"/>
    <property type="project" value="UniProtKB-ARBA"/>
</dbReference>
<evidence type="ECO:0000256" key="2">
    <source>
        <dbReference type="ARBA" id="ARBA00022473"/>
    </source>
</evidence>
<feature type="compositionally biased region" description="Low complexity" evidence="6">
    <location>
        <begin position="225"/>
        <end position="247"/>
    </location>
</feature>
<evidence type="ECO:0000256" key="7">
    <source>
        <dbReference type="SAM" id="Phobius"/>
    </source>
</evidence>
<keyword evidence="7" id="KW-0472">Membrane</keyword>
<accession>A0A1A9UXD4</accession>
<keyword evidence="2" id="KW-0217">Developmental protein</keyword>
<evidence type="ECO:0000256" key="6">
    <source>
        <dbReference type="SAM" id="MobiDB-lite"/>
    </source>
</evidence>
<evidence type="ECO:0000313" key="9">
    <source>
        <dbReference type="EnsemblMetazoa" id="GAUT018867-PA"/>
    </source>
</evidence>
<dbReference type="VEuPathDB" id="VectorBase:GAUT018867"/>
<evidence type="ECO:0000256" key="3">
    <source>
        <dbReference type="ARBA" id="ARBA00022723"/>
    </source>
</evidence>
<dbReference type="FunFam" id="3.30.710.10:FF:000118">
    <property type="entry name" value="Abrupt, isoform B"/>
    <property type="match status" value="1"/>
</dbReference>
<dbReference type="PANTHER" id="PTHR23110">
    <property type="entry name" value="BTB DOMAIN TRANSCRIPTION FACTOR"/>
    <property type="match status" value="1"/>
</dbReference>
<feature type="region of interest" description="Disordered" evidence="6">
    <location>
        <begin position="344"/>
        <end position="375"/>
    </location>
</feature>
<dbReference type="GO" id="GO:0006357">
    <property type="term" value="P:regulation of transcription by RNA polymerase II"/>
    <property type="evidence" value="ECO:0007669"/>
    <property type="project" value="UniProtKB-ARBA"/>
</dbReference>
<feature type="compositionally biased region" description="Low complexity" evidence="6">
    <location>
        <begin position="50"/>
        <end position="88"/>
    </location>
</feature>
<dbReference type="STRING" id="7395.A0A1A9UXD4"/>
<dbReference type="Gene3D" id="3.30.710.10">
    <property type="entry name" value="Potassium Channel Kv1.1, Chain A"/>
    <property type="match status" value="1"/>
</dbReference>
<evidence type="ECO:0000259" key="8">
    <source>
        <dbReference type="PROSITE" id="PS50097"/>
    </source>
</evidence>
<dbReference type="SUPFAM" id="SSF54695">
    <property type="entry name" value="POZ domain"/>
    <property type="match status" value="1"/>
</dbReference>
<dbReference type="GO" id="GO:0007423">
    <property type="term" value="P:sensory organ development"/>
    <property type="evidence" value="ECO:0007669"/>
    <property type="project" value="UniProtKB-ARBA"/>
</dbReference>
<dbReference type="GO" id="GO:0046872">
    <property type="term" value="F:metal ion binding"/>
    <property type="evidence" value="ECO:0007669"/>
    <property type="project" value="UniProtKB-KW"/>
</dbReference>
<feature type="compositionally biased region" description="Polar residues" evidence="6">
    <location>
        <begin position="344"/>
        <end position="356"/>
    </location>
</feature>
<keyword evidence="7" id="KW-0812">Transmembrane</keyword>
<dbReference type="Pfam" id="PF00651">
    <property type="entry name" value="BTB"/>
    <property type="match status" value="1"/>
</dbReference>
<dbReference type="CDD" id="cd18315">
    <property type="entry name" value="BTB_POZ_BAB-like"/>
    <property type="match status" value="1"/>
</dbReference>
<feature type="region of interest" description="Disordered" evidence="6">
    <location>
        <begin position="288"/>
        <end position="317"/>
    </location>
</feature>
<dbReference type="EnsemblMetazoa" id="GAUT018867-RA">
    <property type="protein sequence ID" value="GAUT018867-PA"/>
    <property type="gene ID" value="GAUT018867"/>
</dbReference>
<dbReference type="PROSITE" id="PS50097">
    <property type="entry name" value="BTB"/>
    <property type="match status" value="1"/>
</dbReference>